<name>A0A644Z125_9ZZZZ</name>
<gene>
    <name evidence="1" type="ORF">SDC9_78985</name>
</gene>
<evidence type="ECO:0000313" key="1">
    <source>
        <dbReference type="EMBL" id="MPM32423.1"/>
    </source>
</evidence>
<reference evidence="1" key="1">
    <citation type="submission" date="2019-08" db="EMBL/GenBank/DDBJ databases">
        <authorList>
            <person name="Kucharzyk K."/>
            <person name="Murdoch R.W."/>
            <person name="Higgins S."/>
            <person name="Loffler F."/>
        </authorList>
    </citation>
    <scope>NUCLEOTIDE SEQUENCE</scope>
</reference>
<dbReference type="EMBL" id="VSSQ01006356">
    <property type="protein sequence ID" value="MPM32423.1"/>
    <property type="molecule type" value="Genomic_DNA"/>
</dbReference>
<dbReference type="AlphaFoldDB" id="A0A644Z125"/>
<accession>A0A644Z125</accession>
<comment type="caution">
    <text evidence="1">The sequence shown here is derived from an EMBL/GenBank/DDBJ whole genome shotgun (WGS) entry which is preliminary data.</text>
</comment>
<organism evidence="1">
    <name type="scientific">bioreactor metagenome</name>
    <dbReference type="NCBI Taxonomy" id="1076179"/>
    <lineage>
        <taxon>unclassified sequences</taxon>
        <taxon>metagenomes</taxon>
        <taxon>ecological metagenomes</taxon>
    </lineage>
</organism>
<proteinExistence type="predicted"/>
<sequence length="92" mass="10014">MNGDRFFVTLCQLKEDVVCGVGDRDVTVAGVQLDADTVFPLQVRFNQLGSGLRPIALQVYAVDSDAVAKPVRINMPVKLESSVSHDNRLLNA</sequence>
<protein>
    <submittedName>
        <fullName evidence="1">Uncharacterized protein</fullName>
    </submittedName>
</protein>